<comment type="caution">
    <text evidence="2">The sequence shown here is derived from an EMBL/GenBank/DDBJ whole genome shotgun (WGS) entry which is preliminary data.</text>
</comment>
<evidence type="ECO:0000313" key="3">
    <source>
        <dbReference type="Proteomes" id="UP001595526"/>
    </source>
</evidence>
<feature type="domain" description="N-acetyltransferase" evidence="1">
    <location>
        <begin position="44"/>
        <end position="191"/>
    </location>
</feature>
<dbReference type="SUPFAM" id="SSF55729">
    <property type="entry name" value="Acyl-CoA N-acyltransferases (Nat)"/>
    <property type="match status" value="1"/>
</dbReference>
<keyword evidence="3" id="KW-1185">Reference proteome</keyword>
<dbReference type="InterPro" id="IPR016181">
    <property type="entry name" value="Acyl_CoA_acyltransferase"/>
</dbReference>
<dbReference type="PROSITE" id="PS51186">
    <property type="entry name" value="GNAT"/>
    <property type="match status" value="1"/>
</dbReference>
<keyword evidence="2" id="KW-0012">Acyltransferase</keyword>
<dbReference type="CDD" id="cd04301">
    <property type="entry name" value="NAT_SF"/>
    <property type="match status" value="1"/>
</dbReference>
<dbReference type="GO" id="GO:0016746">
    <property type="term" value="F:acyltransferase activity"/>
    <property type="evidence" value="ECO:0007669"/>
    <property type="project" value="UniProtKB-KW"/>
</dbReference>
<dbReference type="RefSeq" id="WP_379024812.1">
    <property type="nucleotide sequence ID" value="NZ_JBHRTA010000038.1"/>
</dbReference>
<dbReference type="PANTHER" id="PTHR42791">
    <property type="entry name" value="GNAT FAMILY ACETYLTRANSFERASE"/>
    <property type="match status" value="1"/>
</dbReference>
<protein>
    <submittedName>
        <fullName evidence="2">GNAT family N-acetyltransferase</fullName>
        <ecNumber evidence="2">2.3.1.-</ecNumber>
    </submittedName>
</protein>
<sequence>MTVKIAQASDEGGAIEALTLAFSADPMTRWSLANPVKYLAAFPSIVRAFGGSAFQTGTAYVADGFAGVALWLPPGAGSDEESLMRLFDENVGDGVKEDLPGIFEQMQKFHPTEPHWYLPMIGVDPAYQGTGVGTALLTEALKAVDRDGLAAYLESSNPKNISLYKRHGFEVIGEIQSGGSPILRPMLRSAR</sequence>
<dbReference type="PANTHER" id="PTHR42791:SF1">
    <property type="entry name" value="N-ACETYLTRANSFERASE DOMAIN-CONTAINING PROTEIN"/>
    <property type="match status" value="1"/>
</dbReference>
<proteinExistence type="predicted"/>
<evidence type="ECO:0000313" key="2">
    <source>
        <dbReference type="EMBL" id="MFC3199319.1"/>
    </source>
</evidence>
<dbReference type="Gene3D" id="3.40.630.30">
    <property type="match status" value="1"/>
</dbReference>
<dbReference type="EMBL" id="JBHRTA010000038">
    <property type="protein sequence ID" value="MFC3199319.1"/>
    <property type="molecule type" value="Genomic_DNA"/>
</dbReference>
<dbReference type="Proteomes" id="UP001595526">
    <property type="component" value="Unassembled WGS sequence"/>
</dbReference>
<gene>
    <name evidence="2" type="ORF">ACFOET_16980</name>
</gene>
<organism evidence="2 3">
    <name type="scientific">Parapedobacter deserti</name>
    <dbReference type="NCBI Taxonomy" id="1912957"/>
    <lineage>
        <taxon>Bacteria</taxon>
        <taxon>Pseudomonadati</taxon>
        <taxon>Bacteroidota</taxon>
        <taxon>Sphingobacteriia</taxon>
        <taxon>Sphingobacteriales</taxon>
        <taxon>Sphingobacteriaceae</taxon>
        <taxon>Parapedobacter</taxon>
    </lineage>
</organism>
<evidence type="ECO:0000259" key="1">
    <source>
        <dbReference type="PROSITE" id="PS51186"/>
    </source>
</evidence>
<accession>A0ABV7JR78</accession>
<dbReference type="EC" id="2.3.1.-" evidence="2"/>
<dbReference type="Pfam" id="PF00583">
    <property type="entry name" value="Acetyltransf_1"/>
    <property type="match status" value="1"/>
</dbReference>
<name>A0ABV7JR78_9SPHI</name>
<reference evidence="3" key="1">
    <citation type="journal article" date="2019" name="Int. J. Syst. Evol. Microbiol.">
        <title>The Global Catalogue of Microorganisms (GCM) 10K type strain sequencing project: providing services to taxonomists for standard genome sequencing and annotation.</title>
        <authorList>
            <consortium name="The Broad Institute Genomics Platform"/>
            <consortium name="The Broad Institute Genome Sequencing Center for Infectious Disease"/>
            <person name="Wu L."/>
            <person name="Ma J."/>
        </authorList>
    </citation>
    <scope>NUCLEOTIDE SEQUENCE [LARGE SCALE GENOMIC DNA]</scope>
    <source>
        <strain evidence="3">KCTC 52416</strain>
    </source>
</reference>
<dbReference type="InterPro" id="IPR052523">
    <property type="entry name" value="Trichothecene_AcTrans"/>
</dbReference>
<dbReference type="InterPro" id="IPR000182">
    <property type="entry name" value="GNAT_dom"/>
</dbReference>
<keyword evidence="2" id="KW-0808">Transferase</keyword>